<dbReference type="InterPro" id="IPR016024">
    <property type="entry name" value="ARM-type_fold"/>
</dbReference>
<dbReference type="InterPro" id="IPR011989">
    <property type="entry name" value="ARM-like"/>
</dbReference>
<keyword evidence="4 7" id="KW-0808">Transferase</keyword>
<evidence type="ECO:0000256" key="7">
    <source>
        <dbReference type="RuleBase" id="RU369093"/>
    </source>
</evidence>
<dbReference type="FunFam" id="3.30.40.10:FF:000502">
    <property type="entry name" value="RING-type E3 ubiquitin transferase"/>
    <property type="match status" value="1"/>
</dbReference>
<dbReference type="EC" id="2.3.2.27" evidence="7"/>
<dbReference type="InterPro" id="IPR003613">
    <property type="entry name" value="Ubox_domain"/>
</dbReference>
<proteinExistence type="predicted"/>
<dbReference type="InterPro" id="IPR045210">
    <property type="entry name" value="RING-Ubox_PUB"/>
</dbReference>
<dbReference type="CDD" id="cd16664">
    <property type="entry name" value="RING-Ubox_PUB"/>
    <property type="match status" value="1"/>
</dbReference>
<dbReference type="InterPro" id="IPR058678">
    <property type="entry name" value="ARM_PUB"/>
</dbReference>
<dbReference type="InterPro" id="IPR013083">
    <property type="entry name" value="Znf_RING/FYVE/PHD"/>
</dbReference>
<protein>
    <recommendedName>
        <fullName evidence="7 8">U-box domain-containing protein</fullName>
        <ecNumber evidence="7">2.3.2.27</ecNumber>
    </recommendedName>
    <alternativeName>
        <fullName evidence="7">RING-type E3 ubiquitin transferase PUB</fullName>
    </alternativeName>
</protein>
<dbReference type="SUPFAM" id="SSF48371">
    <property type="entry name" value="ARM repeat"/>
    <property type="match status" value="1"/>
</dbReference>
<evidence type="ECO:0000256" key="4">
    <source>
        <dbReference type="ARBA" id="ARBA00022679"/>
    </source>
</evidence>
<dbReference type="SMART" id="SM00504">
    <property type="entry name" value="Ubox"/>
    <property type="match status" value="1"/>
</dbReference>
<reference evidence="10" key="1">
    <citation type="journal article" date="2016" name="Nat. Biotechnol.">
        <title>Sequencing wild and cultivated cassava and related species reveals extensive interspecific hybridization and genetic diversity.</title>
        <authorList>
            <person name="Bredeson J.V."/>
            <person name="Lyons J.B."/>
            <person name="Prochnik S.E."/>
            <person name="Wu G.A."/>
            <person name="Ha C.M."/>
            <person name="Edsinger-Gonzales E."/>
            <person name="Grimwood J."/>
            <person name="Schmutz J."/>
            <person name="Rabbi I.Y."/>
            <person name="Egesi C."/>
            <person name="Nauluvula P."/>
            <person name="Lebot V."/>
            <person name="Ndunguru J."/>
            <person name="Mkamilo G."/>
            <person name="Bart R.S."/>
            <person name="Setter T.L."/>
            <person name="Gleadow R.M."/>
            <person name="Kulakow P."/>
            <person name="Ferguson M.E."/>
            <person name="Rounsley S."/>
            <person name="Rokhsar D.S."/>
        </authorList>
    </citation>
    <scope>NUCLEOTIDE SEQUENCE [LARGE SCALE GENOMIC DNA]</scope>
    <source>
        <strain evidence="10">cv. AM560-2</strain>
    </source>
</reference>
<sequence length="410" mass="45890">MGRSELYITVPNLFRCPISLDVMKSPVSLCTGVTYDRSSIQHWLDSGHDTCPATMQVLATKDYVPNLTLHRLINLWAQSSTRRPDSSHSTPTATPVSDQQVEIWIEDVKRQRVESLVKIVDFLSYSEDNRRFLVRFDDLMEAIVVVLSTDGVEIQILELIVRVLDLILLQNGVREKLHSSVLKSNQNCLSSFLSIIQNGKSQSKIQAVKVLESISTNNESKRLVAETQNLMPVLFHLLKTENDQALHEAVSSLLISIAITRSIKNHFVQLGLVQVLSKTLSDKNTAVSLVEKSLTLSSIISTCADGRKAISEDPKCAGSIVERLMKVSKTATEDAVVVLWSLCCLFRDGRVQEKVMRSNGLTKLLVVMQSEGEGNVRRMCADLVKVLRVGYKDGWKVMSYETKTTHIMPY</sequence>
<organism evidence="9 10">
    <name type="scientific">Manihot esculenta</name>
    <name type="common">Cassava</name>
    <name type="synonym">Jatropha manihot</name>
    <dbReference type="NCBI Taxonomy" id="3983"/>
    <lineage>
        <taxon>Eukaryota</taxon>
        <taxon>Viridiplantae</taxon>
        <taxon>Streptophyta</taxon>
        <taxon>Embryophyta</taxon>
        <taxon>Tracheophyta</taxon>
        <taxon>Spermatophyta</taxon>
        <taxon>Magnoliopsida</taxon>
        <taxon>eudicotyledons</taxon>
        <taxon>Gunneridae</taxon>
        <taxon>Pentapetalae</taxon>
        <taxon>rosids</taxon>
        <taxon>fabids</taxon>
        <taxon>Malpighiales</taxon>
        <taxon>Euphorbiaceae</taxon>
        <taxon>Crotonoideae</taxon>
        <taxon>Manihoteae</taxon>
        <taxon>Manihot</taxon>
    </lineage>
</organism>
<evidence type="ECO:0000313" key="9">
    <source>
        <dbReference type="EMBL" id="OAY58428.1"/>
    </source>
</evidence>
<dbReference type="EMBL" id="CM004388">
    <property type="protein sequence ID" value="OAY58428.1"/>
    <property type="molecule type" value="Genomic_DNA"/>
</dbReference>
<feature type="domain" description="U-box" evidence="8">
    <location>
        <begin position="9"/>
        <end position="83"/>
    </location>
</feature>
<evidence type="ECO:0000313" key="10">
    <source>
        <dbReference type="Proteomes" id="UP000091857"/>
    </source>
</evidence>
<dbReference type="SUPFAM" id="SSF57850">
    <property type="entry name" value="RING/U-box"/>
    <property type="match status" value="1"/>
</dbReference>
<keyword evidence="5" id="KW-0677">Repeat</keyword>
<accession>A0A2C9WHI8</accession>
<evidence type="ECO:0000256" key="6">
    <source>
        <dbReference type="ARBA" id="ARBA00022786"/>
    </source>
</evidence>
<dbReference type="OMA" id="KSNRNCL"/>
<dbReference type="Proteomes" id="UP000091857">
    <property type="component" value="Chromosome 2"/>
</dbReference>
<dbReference type="Gene3D" id="3.30.40.10">
    <property type="entry name" value="Zinc/RING finger domain, C3HC4 (zinc finger)"/>
    <property type="match status" value="1"/>
</dbReference>
<gene>
    <name evidence="9" type="ORF">MANES_02G176900v8</name>
</gene>
<dbReference type="GO" id="GO:0061630">
    <property type="term" value="F:ubiquitin protein ligase activity"/>
    <property type="evidence" value="ECO:0007669"/>
    <property type="project" value="UniProtKB-UniRule"/>
</dbReference>
<dbReference type="PROSITE" id="PS51698">
    <property type="entry name" value="U_BOX"/>
    <property type="match status" value="1"/>
</dbReference>
<dbReference type="AlphaFoldDB" id="A0A2C9WHI8"/>
<dbReference type="InterPro" id="IPR045185">
    <property type="entry name" value="PUB22/23/24-like"/>
</dbReference>
<comment type="pathway">
    <text evidence="3 7">Protein modification; protein ubiquitination.</text>
</comment>
<evidence type="ECO:0000256" key="1">
    <source>
        <dbReference type="ARBA" id="ARBA00000900"/>
    </source>
</evidence>
<dbReference type="Pfam" id="PF04564">
    <property type="entry name" value="U-box"/>
    <property type="match status" value="1"/>
</dbReference>
<comment type="caution">
    <text evidence="9">The sequence shown here is derived from an EMBL/GenBank/DDBJ whole genome shotgun (WGS) entry which is preliminary data.</text>
</comment>
<dbReference type="UniPathway" id="UPA00143"/>
<dbReference type="Gene3D" id="1.25.10.10">
    <property type="entry name" value="Leucine-rich Repeat Variant"/>
    <property type="match status" value="1"/>
</dbReference>
<dbReference type="PANTHER" id="PTHR22849">
    <property type="entry name" value="WDSAM1 PROTEIN"/>
    <property type="match status" value="1"/>
</dbReference>
<dbReference type="GO" id="GO:0016567">
    <property type="term" value="P:protein ubiquitination"/>
    <property type="evidence" value="ECO:0007669"/>
    <property type="project" value="UniProtKB-UniRule"/>
</dbReference>
<evidence type="ECO:0000256" key="3">
    <source>
        <dbReference type="ARBA" id="ARBA00004906"/>
    </source>
</evidence>
<evidence type="ECO:0000256" key="2">
    <source>
        <dbReference type="ARBA" id="ARBA00003861"/>
    </source>
</evidence>
<comment type="catalytic activity">
    <reaction evidence="1 7">
        <text>S-ubiquitinyl-[E2 ubiquitin-conjugating enzyme]-L-cysteine + [acceptor protein]-L-lysine = [E2 ubiquitin-conjugating enzyme]-L-cysteine + N(6)-ubiquitinyl-[acceptor protein]-L-lysine.</text>
        <dbReference type="EC" id="2.3.2.27"/>
    </reaction>
</comment>
<comment type="function">
    <text evidence="2 7">Functions as an E3 ubiquitin ligase.</text>
</comment>
<keyword evidence="6 7" id="KW-0833">Ubl conjugation pathway</keyword>
<name>A0A2C9WHI8_MANES</name>
<dbReference type="PANTHER" id="PTHR22849:SF163">
    <property type="entry name" value="U-BOX DOMAIN-CONTAINING PROTEIN"/>
    <property type="match status" value="1"/>
</dbReference>
<keyword evidence="10" id="KW-1185">Reference proteome</keyword>
<dbReference type="Gramene" id="Manes.02G176900.1.v8.1">
    <property type="protein sequence ID" value="Manes.02G176900.1.v8.1.CDS.1"/>
    <property type="gene ID" value="Manes.02G176900.v8.1"/>
</dbReference>
<dbReference type="OrthoDB" id="10064100at2759"/>
<evidence type="ECO:0000256" key="5">
    <source>
        <dbReference type="ARBA" id="ARBA00022737"/>
    </source>
</evidence>
<dbReference type="Pfam" id="PF25598">
    <property type="entry name" value="ARM_PUB"/>
    <property type="match status" value="1"/>
</dbReference>
<evidence type="ECO:0000259" key="8">
    <source>
        <dbReference type="PROSITE" id="PS51698"/>
    </source>
</evidence>